<dbReference type="KEGG" id="llu:AKJ09_00564"/>
<dbReference type="InterPro" id="IPR032710">
    <property type="entry name" value="NTF2-like_dom_sf"/>
</dbReference>
<reference evidence="2 3" key="1">
    <citation type="submission" date="2015-08" db="EMBL/GenBank/DDBJ databases">
        <authorList>
            <person name="Babu N.S."/>
            <person name="Beckwith C.J."/>
            <person name="Beseler K.G."/>
            <person name="Brison A."/>
            <person name="Carone J.V."/>
            <person name="Caskin T.P."/>
            <person name="Diamond M."/>
            <person name="Durham M.E."/>
            <person name="Foxe J.M."/>
            <person name="Go M."/>
            <person name="Henderson B.A."/>
            <person name="Jones I.B."/>
            <person name="McGettigan J.A."/>
            <person name="Micheletti S.J."/>
            <person name="Nasrallah M.E."/>
            <person name="Ortiz D."/>
            <person name="Piller C.R."/>
            <person name="Privatt S.R."/>
            <person name="Schneider S.L."/>
            <person name="Sharp S."/>
            <person name="Smith T.C."/>
            <person name="Stanton J.D."/>
            <person name="Ullery H.E."/>
            <person name="Wilson R.J."/>
            <person name="Serrano M.G."/>
            <person name="Buck G."/>
            <person name="Lee V."/>
            <person name="Wang Y."/>
            <person name="Carvalho R."/>
            <person name="Voegtly L."/>
            <person name="Shi R."/>
            <person name="Duckworth R."/>
            <person name="Johnson A."/>
            <person name="Loviza R."/>
            <person name="Walstead R."/>
            <person name="Shah Z."/>
            <person name="Kiflezghi M."/>
            <person name="Wade K."/>
            <person name="Ball S.L."/>
            <person name="Bradley K.W."/>
            <person name="Asai D.J."/>
            <person name="Bowman C.A."/>
            <person name="Russell D.A."/>
            <person name="Pope W.H."/>
            <person name="Jacobs-Sera D."/>
            <person name="Hendrix R.W."/>
            <person name="Hatfull G.F."/>
        </authorList>
    </citation>
    <scope>NUCLEOTIDE SEQUENCE [LARGE SCALE GENOMIC DNA]</scope>
    <source>
        <strain evidence="2 3">DSM 27648</strain>
    </source>
</reference>
<dbReference type="InterPro" id="IPR037401">
    <property type="entry name" value="SnoaL-like"/>
</dbReference>
<organism evidence="2 3">
    <name type="scientific">Labilithrix luteola</name>
    <dbReference type="NCBI Taxonomy" id="1391654"/>
    <lineage>
        <taxon>Bacteria</taxon>
        <taxon>Pseudomonadati</taxon>
        <taxon>Myxococcota</taxon>
        <taxon>Polyangia</taxon>
        <taxon>Polyangiales</taxon>
        <taxon>Labilitrichaceae</taxon>
        <taxon>Labilithrix</taxon>
    </lineage>
</organism>
<accession>A0A0K1PK43</accession>
<dbReference type="PANTHER" id="PTHR38436">
    <property type="entry name" value="POLYKETIDE CYCLASE SNOAL-LIKE DOMAIN"/>
    <property type="match status" value="1"/>
</dbReference>
<evidence type="ECO:0000313" key="2">
    <source>
        <dbReference type="EMBL" id="AKU93900.1"/>
    </source>
</evidence>
<dbReference type="EMBL" id="CP012333">
    <property type="protein sequence ID" value="AKU93900.1"/>
    <property type="molecule type" value="Genomic_DNA"/>
</dbReference>
<dbReference type="Proteomes" id="UP000064967">
    <property type="component" value="Chromosome"/>
</dbReference>
<evidence type="ECO:0000313" key="3">
    <source>
        <dbReference type="Proteomes" id="UP000064967"/>
    </source>
</evidence>
<dbReference type="STRING" id="1391654.AKJ09_00564"/>
<feature type="domain" description="SnoaL-like" evidence="1">
    <location>
        <begin position="1"/>
        <end position="102"/>
    </location>
</feature>
<name>A0A0K1PK43_9BACT</name>
<dbReference type="AlphaFoldDB" id="A0A0K1PK43"/>
<dbReference type="GO" id="GO:0030638">
    <property type="term" value="P:polyketide metabolic process"/>
    <property type="evidence" value="ECO:0007669"/>
    <property type="project" value="InterPro"/>
</dbReference>
<sequence length="281" mass="30406">MNAHDAKKLASLFTESAVITDAGVPIVARGRDSIEARYRRSFDAFSDFTAAPSRIFVTGDVAIVEWSWRGTHTGDLGPAKATHEPTGAAAVDVLWFAADGRVEVLHSYCDWNTVLAHVGASPARVRPIPDLATRPLIVTNGGEAEPQNLAMARTMLGAWEKKSVSDFVQHLADDETWDDLTQAETIRGKPASKQLFADWIKAFPDAKTDTMNAWAIGDFVIVEGTFSGTHQGAFAGIPPTKKSLHVHGIDILQFDDGKIVKGWSYTNGLEAATQLGLVPPR</sequence>
<protein>
    <recommendedName>
        <fullName evidence="1">SnoaL-like domain-containing protein</fullName>
    </recommendedName>
</protein>
<dbReference type="PANTHER" id="PTHR38436:SF1">
    <property type="entry name" value="ESTER CYCLASE"/>
    <property type="match status" value="1"/>
</dbReference>
<dbReference type="Pfam" id="PF07366">
    <property type="entry name" value="SnoaL"/>
    <property type="match status" value="1"/>
</dbReference>
<evidence type="ECO:0000259" key="1">
    <source>
        <dbReference type="Pfam" id="PF12680"/>
    </source>
</evidence>
<dbReference type="Gene3D" id="3.10.450.50">
    <property type="match status" value="2"/>
</dbReference>
<dbReference type="SUPFAM" id="SSF54427">
    <property type="entry name" value="NTF2-like"/>
    <property type="match status" value="2"/>
</dbReference>
<proteinExistence type="predicted"/>
<gene>
    <name evidence="2" type="ORF">AKJ09_00564</name>
</gene>
<keyword evidence="3" id="KW-1185">Reference proteome</keyword>
<dbReference type="Pfam" id="PF12680">
    <property type="entry name" value="SnoaL_2"/>
    <property type="match status" value="1"/>
</dbReference>
<dbReference type="InterPro" id="IPR009959">
    <property type="entry name" value="Cyclase_SnoaL-like"/>
</dbReference>